<dbReference type="NCBIfam" id="TIGR01554">
    <property type="entry name" value="major_cap_HK97"/>
    <property type="match status" value="1"/>
</dbReference>
<dbReference type="Pfam" id="PF05065">
    <property type="entry name" value="Phage_capsid"/>
    <property type="match status" value="1"/>
</dbReference>
<dbReference type="KEGG" id="acp:A2cp1_1305"/>
<comment type="subcellular location">
    <subcellularLocation>
        <location evidence="1">Virion</location>
    </subcellularLocation>
</comment>
<proteinExistence type="predicted"/>
<accession>B8JGH8</accession>
<dbReference type="RefSeq" id="WP_012632623.1">
    <property type="nucleotide sequence ID" value="NC_011891.1"/>
</dbReference>
<reference evidence="3" key="1">
    <citation type="submission" date="2009-01" db="EMBL/GenBank/DDBJ databases">
        <title>Complete sequence of Anaeromyxobacter dehalogenans 2CP-1.</title>
        <authorList>
            <consortium name="US DOE Joint Genome Institute"/>
            <person name="Lucas S."/>
            <person name="Copeland A."/>
            <person name="Lapidus A."/>
            <person name="Glavina del Rio T."/>
            <person name="Dalin E."/>
            <person name="Tice H."/>
            <person name="Bruce D."/>
            <person name="Goodwin L."/>
            <person name="Pitluck S."/>
            <person name="Saunders E."/>
            <person name="Brettin T."/>
            <person name="Detter J.C."/>
            <person name="Han C."/>
            <person name="Larimer F."/>
            <person name="Land M."/>
            <person name="Hauser L."/>
            <person name="Kyrpides N."/>
            <person name="Ovchinnikova G."/>
            <person name="Beliaev A.S."/>
            <person name="Richardson P."/>
        </authorList>
    </citation>
    <scope>NUCLEOTIDE SEQUENCE</scope>
    <source>
        <strain evidence="3">2CP-1</strain>
    </source>
</reference>
<dbReference type="InterPro" id="IPR054612">
    <property type="entry name" value="Phage_capsid-like_C"/>
</dbReference>
<organism evidence="3 4">
    <name type="scientific">Anaeromyxobacter dehalogenans (strain ATCC BAA-258 / DSM 21875 / 2CP-1)</name>
    <dbReference type="NCBI Taxonomy" id="455488"/>
    <lineage>
        <taxon>Bacteria</taxon>
        <taxon>Pseudomonadati</taxon>
        <taxon>Myxococcota</taxon>
        <taxon>Myxococcia</taxon>
        <taxon>Myxococcales</taxon>
        <taxon>Cystobacterineae</taxon>
        <taxon>Anaeromyxobacteraceae</taxon>
        <taxon>Anaeromyxobacter</taxon>
    </lineage>
</organism>
<evidence type="ECO:0000313" key="4">
    <source>
        <dbReference type="Proteomes" id="UP000007089"/>
    </source>
</evidence>
<sequence length="436" mass="46609">MDIIATLRSRQNEIEARLSEFTKQLTEGTVLSDEQLKEVDDLKAEFDRNAAQVRAADIAANVQVQAAAPTYKVSVASAGQAPAFVRGAKAFKGLGDMAMAIFRQRTNTASPAEVQRLADEHGRKLESWRRENALDGGINIGTDSQGGYAVPGEYDTTVDRLVLNDQSLLPLCRQRPMSQDVAKVPTNDVYPWAVYSGTDGPAVVSEGGTYTSASIVLGQATLTLSKVGHIVPFTLEAAKFGAVTAADLMDGAQLALTYKVNQTIVAGLTGAAGAHVVPSGSTASGSFTYDDSVAMYNRLPSEWIGPSTRWVINPDMREKFQKFALSGTQGFVPVYLPANAQLAPFGSVLHGIPVQPFFGMRPIGTQGDVLLCDFSKVWAGTAGPVLLDYDAYAGFENGKGAFRWTYFLGVTPRLTTKPQPPNGQALSAYVVKASRS</sequence>
<dbReference type="EMBL" id="CP001359">
    <property type="protein sequence ID" value="ACL64649.1"/>
    <property type="molecule type" value="Genomic_DNA"/>
</dbReference>
<dbReference type="AlphaFoldDB" id="B8JGH8"/>
<dbReference type="Proteomes" id="UP000007089">
    <property type="component" value="Chromosome"/>
</dbReference>
<protein>
    <recommendedName>
        <fullName evidence="2">Phage capsid-like C-terminal domain-containing protein</fullName>
    </recommendedName>
</protein>
<dbReference type="HOGENOM" id="CLU_627970_0_0_7"/>
<dbReference type="InterPro" id="IPR024455">
    <property type="entry name" value="Phage_capsid"/>
</dbReference>
<name>B8JGH8_ANAD2</name>
<gene>
    <name evidence="3" type="ordered locus">A2cp1_1305</name>
</gene>
<evidence type="ECO:0000259" key="2">
    <source>
        <dbReference type="Pfam" id="PF05065"/>
    </source>
</evidence>
<dbReference type="SUPFAM" id="SSF56563">
    <property type="entry name" value="Major capsid protein gp5"/>
    <property type="match status" value="1"/>
</dbReference>
<evidence type="ECO:0000256" key="1">
    <source>
        <dbReference type="ARBA" id="ARBA00004328"/>
    </source>
</evidence>
<keyword evidence="4" id="KW-1185">Reference proteome</keyword>
<feature type="domain" description="Phage capsid-like C-terminal" evidence="2">
    <location>
        <begin position="146"/>
        <end position="412"/>
    </location>
</feature>
<evidence type="ECO:0000313" key="3">
    <source>
        <dbReference type="EMBL" id="ACL64649.1"/>
    </source>
</evidence>